<name>A0A0S3SB20_PHAAN</name>
<proteinExistence type="predicted"/>
<dbReference type="OrthoDB" id="1108004at2759"/>
<feature type="non-terminal residue" evidence="1">
    <location>
        <position position="99"/>
    </location>
</feature>
<evidence type="ECO:0000313" key="1">
    <source>
        <dbReference type="EMBL" id="BAT90002.1"/>
    </source>
</evidence>
<organism evidence="1 2">
    <name type="scientific">Vigna angularis var. angularis</name>
    <dbReference type="NCBI Taxonomy" id="157739"/>
    <lineage>
        <taxon>Eukaryota</taxon>
        <taxon>Viridiplantae</taxon>
        <taxon>Streptophyta</taxon>
        <taxon>Embryophyta</taxon>
        <taxon>Tracheophyta</taxon>
        <taxon>Spermatophyta</taxon>
        <taxon>Magnoliopsida</taxon>
        <taxon>eudicotyledons</taxon>
        <taxon>Gunneridae</taxon>
        <taxon>Pentapetalae</taxon>
        <taxon>rosids</taxon>
        <taxon>fabids</taxon>
        <taxon>Fabales</taxon>
        <taxon>Fabaceae</taxon>
        <taxon>Papilionoideae</taxon>
        <taxon>50 kb inversion clade</taxon>
        <taxon>NPAAA clade</taxon>
        <taxon>indigoferoid/millettioid clade</taxon>
        <taxon>Phaseoleae</taxon>
        <taxon>Vigna</taxon>
    </lineage>
</organism>
<dbReference type="Proteomes" id="UP000291084">
    <property type="component" value="Chromosome 6"/>
</dbReference>
<gene>
    <name evidence="1" type="primary">Vigan.06G116000</name>
    <name evidence="1" type="ORF">VIGAN_06116000</name>
</gene>
<reference evidence="1 2" key="1">
    <citation type="journal article" date="2015" name="Sci. Rep.">
        <title>The power of single molecule real-time sequencing technology in the de novo assembly of a eukaryotic genome.</title>
        <authorList>
            <person name="Sakai H."/>
            <person name="Naito K."/>
            <person name="Ogiso-Tanaka E."/>
            <person name="Takahashi Y."/>
            <person name="Iseki K."/>
            <person name="Muto C."/>
            <person name="Satou K."/>
            <person name="Teruya K."/>
            <person name="Shiroma A."/>
            <person name="Shimoji M."/>
            <person name="Hirano T."/>
            <person name="Itoh T."/>
            <person name="Kaga A."/>
            <person name="Tomooka N."/>
        </authorList>
    </citation>
    <scope>NUCLEOTIDE SEQUENCE [LARGE SCALE GENOMIC DNA]</scope>
    <source>
        <strain evidence="2">cv. Shumari</strain>
    </source>
</reference>
<sequence>MAGFGGIQGPLPVFDGKQFEDWRIKMQAIFGFQDVSEVIEDGLPEVSDRATEEEKKSYKWQVKLDSKARFLLYQCVSPKIFNKISKAATAKEVWDILVK</sequence>
<dbReference type="EMBL" id="AP015039">
    <property type="protein sequence ID" value="BAT90002.1"/>
    <property type="molecule type" value="Genomic_DNA"/>
</dbReference>
<evidence type="ECO:0008006" key="3">
    <source>
        <dbReference type="Google" id="ProtNLM"/>
    </source>
</evidence>
<dbReference type="PANTHER" id="PTHR35317">
    <property type="entry name" value="OS04G0629600 PROTEIN"/>
    <property type="match status" value="1"/>
</dbReference>
<dbReference type="Pfam" id="PF14223">
    <property type="entry name" value="Retrotran_gag_2"/>
    <property type="match status" value="1"/>
</dbReference>
<protein>
    <recommendedName>
        <fullName evidence="3">DUF4219 domain-containing protein</fullName>
    </recommendedName>
</protein>
<dbReference type="PANTHER" id="PTHR35317:SF23">
    <property type="entry name" value="OS04G0629600 PROTEIN"/>
    <property type="match status" value="1"/>
</dbReference>
<accession>A0A0S3SB20</accession>
<keyword evidence="2" id="KW-1185">Reference proteome</keyword>
<dbReference type="AlphaFoldDB" id="A0A0S3SB20"/>
<evidence type="ECO:0000313" key="2">
    <source>
        <dbReference type="Proteomes" id="UP000291084"/>
    </source>
</evidence>